<dbReference type="GO" id="GO:0071949">
    <property type="term" value="F:FAD binding"/>
    <property type="evidence" value="ECO:0007669"/>
    <property type="project" value="InterPro"/>
</dbReference>
<dbReference type="InterPro" id="IPR006091">
    <property type="entry name" value="Acyl-CoA_Oxase/DH_mid-dom"/>
</dbReference>
<evidence type="ECO:0000256" key="10">
    <source>
        <dbReference type="ARBA" id="ARBA00022824"/>
    </source>
</evidence>
<dbReference type="InterPro" id="IPR002655">
    <property type="entry name" value="Acyl-CoA_oxidase_C"/>
</dbReference>
<evidence type="ECO:0000256" key="12">
    <source>
        <dbReference type="ARBA" id="ARBA00022832"/>
    </source>
</evidence>
<evidence type="ECO:0000256" key="16">
    <source>
        <dbReference type="ARBA" id="ARBA00023136"/>
    </source>
</evidence>
<keyword evidence="15" id="KW-0443">Lipid metabolism</keyword>
<sequence>MPYPNSSVTVSLCILSVCICAVHVWLQIFDDLLLLIGFEFLMTLTLFLIEDKTFLSIKSKQSRPSCSDLSFLPCTAFFLVGALLWHYVTVMMGAPFFQDVYKTFQFSVLMSVLTILPAILRVGPNLRAVAYFLAEPESLTSILARSSVLGSFLGAALIPMDWDRPYQVFPFPTAVGAILGHRVVLLAVTLLGNSHWKFKKRISSCFEYPVSVIGLVAMLSSAFLRNRAACVLRSRATFALRSSAVCVPQTSWSRAASSVTQRLTDILDNDNLDQRNEMREYLCRPEFVPRNVSLVTRRDERMEVAVLVTDFLYCRGQREENSWSYGIHPIELLRSQGLVAMLSSAFLRNRAACVLRNRATFALRSSAVCVPQISWSRTASSVTQRLTDILDNDNLDQRNEMREYLCRPEFVPRYNISLSEMREFALQRLQMICDNKYISVKDFLDNPRRIFTAHEMASIVDASMATKMTVQFNLFGGTVLKLGTEKHHAQLLDGIDTLKDVGCFGLTELGYGNNAVEMETTAVYDHGSRQLTVNTPSPLAQKYWITNGAVHAKHAIVFSQLIIDGERVGVHGVLVRIRDDNLQTMPNVTVEDMGFKMELNGVDNAKLSFNNVVVPVDNLLDRYSKITEDGKFQSDVVGIRKRFLTVADQLLSGRICIAAMSIGGAKACLMIAFRYANTRLTAGPKGKSDTPILRYQLQQNALVPFLARIYALNFGLNYVKNRYASMAPDGSDHAEILRLCCVIKPLCGWSCEEIASVARERCGGQGYLSCNRFGNFIGYSHAALTAEGDNSVLMQKVAKERLETFQILETNLEEVFGGRQNQFVAEVLSRVAQGEGEWELHGPRSRDHGGRQRKDLRHVDDATVRPDTKRCQKRCQFEEQPSAEPRVSIPSPSRSFGERVVADAFAEVMANNPDVADELKDVFHLYLVDCIDRDLADFMIKGILDTDQAEEVRATKSQLCKTLSSGDRIERLISAFNIPDVMLSAPIARDWINFNSFDNQGEVVNWELDKAATEKALLFKSKITTSK</sequence>
<feature type="domain" description="Acyl-CoA oxidase/dehydrogenase middle" evidence="19">
    <location>
        <begin position="503"/>
        <end position="612"/>
    </location>
</feature>
<accession>A0A7R8ZP91</accession>
<keyword evidence="8" id="KW-0285">Flavoprotein</keyword>
<evidence type="ECO:0000256" key="15">
    <source>
        <dbReference type="ARBA" id="ARBA00023098"/>
    </source>
</evidence>
<dbReference type="Pfam" id="PF22924">
    <property type="entry name" value="ACOX_C_alpha1"/>
    <property type="match status" value="1"/>
</dbReference>
<evidence type="ECO:0000256" key="1">
    <source>
        <dbReference type="ARBA" id="ARBA00001974"/>
    </source>
</evidence>
<dbReference type="InterPro" id="IPR055060">
    <property type="entry name" value="ACOX_C_alpha1"/>
</dbReference>
<evidence type="ECO:0000256" key="7">
    <source>
        <dbReference type="ARBA" id="ARBA00022502"/>
    </source>
</evidence>
<name>A0A7R8ZP91_9CRUS</name>
<keyword evidence="12" id="KW-0276">Fatty acid metabolism</keyword>
<dbReference type="GO" id="GO:0005789">
    <property type="term" value="C:endoplasmic reticulum membrane"/>
    <property type="evidence" value="ECO:0007669"/>
    <property type="project" value="UniProtKB-SubCell"/>
</dbReference>
<keyword evidence="17" id="KW-0576">Peroxisome</keyword>
<dbReference type="UniPathway" id="UPA00196"/>
<dbReference type="AlphaFoldDB" id="A0A7R8ZP91"/>
<gene>
    <name evidence="21" type="ORF">CTOB1V02_LOCUS5132</name>
</gene>
<protein>
    <recommendedName>
        <fullName evidence="6">acyl-CoA oxidase</fullName>
        <ecNumber evidence="6">1.3.3.6</ecNumber>
    </recommendedName>
</protein>
<dbReference type="Gene3D" id="1.20.140.10">
    <property type="entry name" value="Butyryl-CoA Dehydrogenase, subunit A, domain 3"/>
    <property type="match status" value="2"/>
</dbReference>
<dbReference type="SUPFAM" id="SSF56645">
    <property type="entry name" value="Acyl-CoA dehydrogenase NM domain-like"/>
    <property type="match status" value="1"/>
</dbReference>
<evidence type="ECO:0000256" key="17">
    <source>
        <dbReference type="ARBA" id="ARBA00023140"/>
    </source>
</evidence>
<dbReference type="FunFam" id="2.40.110.10:FF:000005">
    <property type="entry name" value="Acyl-coenzyme A oxidase"/>
    <property type="match status" value="1"/>
</dbReference>
<comment type="cofactor">
    <cofactor evidence="1">
        <name>FAD</name>
        <dbReference type="ChEBI" id="CHEBI:57692"/>
    </cofactor>
</comment>
<proteinExistence type="inferred from homology"/>
<evidence type="ECO:0000256" key="9">
    <source>
        <dbReference type="ARBA" id="ARBA00022692"/>
    </source>
</evidence>
<dbReference type="GO" id="GO:0003997">
    <property type="term" value="F:acyl-CoA oxidase activity"/>
    <property type="evidence" value="ECO:0007669"/>
    <property type="project" value="UniProtKB-EC"/>
</dbReference>
<dbReference type="FunFam" id="1.20.140.10:FF:000010">
    <property type="entry name" value="Acyl-coenzyme A oxidase"/>
    <property type="match status" value="1"/>
</dbReference>
<evidence type="ECO:0000256" key="5">
    <source>
        <dbReference type="ARBA" id="ARBA00006288"/>
    </source>
</evidence>
<organism evidence="21">
    <name type="scientific">Cyprideis torosa</name>
    <dbReference type="NCBI Taxonomy" id="163714"/>
    <lineage>
        <taxon>Eukaryota</taxon>
        <taxon>Metazoa</taxon>
        <taxon>Ecdysozoa</taxon>
        <taxon>Arthropoda</taxon>
        <taxon>Crustacea</taxon>
        <taxon>Oligostraca</taxon>
        <taxon>Ostracoda</taxon>
        <taxon>Podocopa</taxon>
        <taxon>Podocopida</taxon>
        <taxon>Cytherocopina</taxon>
        <taxon>Cytheroidea</taxon>
        <taxon>Cytherideidae</taxon>
        <taxon>Cyprideis</taxon>
    </lineage>
</organism>
<dbReference type="EMBL" id="OB661073">
    <property type="protein sequence ID" value="CAD7227224.1"/>
    <property type="molecule type" value="Genomic_DNA"/>
</dbReference>
<evidence type="ECO:0000256" key="13">
    <source>
        <dbReference type="ARBA" id="ARBA00022989"/>
    </source>
</evidence>
<evidence type="ECO:0000313" key="21">
    <source>
        <dbReference type="EMBL" id="CAD7227224.1"/>
    </source>
</evidence>
<evidence type="ECO:0000259" key="19">
    <source>
        <dbReference type="Pfam" id="PF02770"/>
    </source>
</evidence>
<evidence type="ECO:0000256" key="3">
    <source>
        <dbReference type="ARBA" id="ARBA00004477"/>
    </source>
</evidence>
<dbReference type="PANTHER" id="PTHR10909">
    <property type="entry name" value="ELECTRON TRANSPORT OXIDOREDUCTASE"/>
    <property type="match status" value="1"/>
</dbReference>
<evidence type="ECO:0000256" key="2">
    <source>
        <dbReference type="ARBA" id="ARBA00004275"/>
    </source>
</evidence>
<dbReference type="GO" id="GO:0005777">
    <property type="term" value="C:peroxisome"/>
    <property type="evidence" value="ECO:0007669"/>
    <property type="project" value="UniProtKB-SubCell"/>
</dbReference>
<keyword evidence="16" id="KW-0472">Membrane</keyword>
<feature type="domain" description="Acyl-CoA oxidase C-terminal" evidence="18">
    <location>
        <begin position="893"/>
        <end position="989"/>
    </location>
</feature>
<dbReference type="Pfam" id="PF02770">
    <property type="entry name" value="Acyl-CoA_dh_M"/>
    <property type="match status" value="1"/>
</dbReference>
<comment type="similarity">
    <text evidence="5">Belongs to the acyl-CoA oxidase family.</text>
</comment>
<dbReference type="InterPro" id="IPR012258">
    <property type="entry name" value="Acyl-CoA_oxidase"/>
</dbReference>
<dbReference type="PANTHER" id="PTHR10909:SF382">
    <property type="entry name" value="ACYL-COENZYME A OXIDASE"/>
    <property type="match status" value="1"/>
</dbReference>
<evidence type="ECO:0000256" key="4">
    <source>
        <dbReference type="ARBA" id="ARBA00004687"/>
    </source>
</evidence>
<evidence type="ECO:0000256" key="6">
    <source>
        <dbReference type="ARBA" id="ARBA00012870"/>
    </source>
</evidence>
<dbReference type="GO" id="GO:0055088">
    <property type="term" value="P:lipid homeostasis"/>
    <property type="evidence" value="ECO:0007669"/>
    <property type="project" value="TreeGrafter"/>
</dbReference>
<dbReference type="InterPro" id="IPR009580">
    <property type="entry name" value="GPI_biosynthesis_protein_Pig-F"/>
</dbReference>
<evidence type="ECO:0000259" key="18">
    <source>
        <dbReference type="Pfam" id="PF01756"/>
    </source>
</evidence>
<dbReference type="OrthoDB" id="538336at2759"/>
<dbReference type="Pfam" id="PF01756">
    <property type="entry name" value="ACOX"/>
    <property type="match status" value="1"/>
</dbReference>
<dbReference type="GO" id="GO:0005504">
    <property type="term" value="F:fatty acid binding"/>
    <property type="evidence" value="ECO:0007669"/>
    <property type="project" value="TreeGrafter"/>
</dbReference>
<comment type="pathway">
    <text evidence="4">Glycolipid biosynthesis; glycosylphosphatidylinositol-anchor biosynthesis.</text>
</comment>
<evidence type="ECO:0000256" key="11">
    <source>
        <dbReference type="ARBA" id="ARBA00022827"/>
    </source>
</evidence>
<evidence type="ECO:0000259" key="20">
    <source>
        <dbReference type="Pfam" id="PF22924"/>
    </source>
</evidence>
<dbReference type="EC" id="1.3.3.6" evidence="6"/>
<feature type="domain" description="Acyl-CoA oxidase C-alpha1" evidence="20">
    <location>
        <begin position="650"/>
        <end position="799"/>
    </location>
</feature>
<dbReference type="GO" id="GO:0006506">
    <property type="term" value="P:GPI anchor biosynthetic process"/>
    <property type="evidence" value="ECO:0007669"/>
    <property type="project" value="UniProtKB-UniPathway"/>
</dbReference>
<dbReference type="GO" id="GO:0033540">
    <property type="term" value="P:fatty acid beta-oxidation using acyl-CoA oxidase"/>
    <property type="evidence" value="ECO:0007669"/>
    <property type="project" value="TreeGrafter"/>
</dbReference>
<comment type="subcellular location">
    <subcellularLocation>
        <location evidence="3">Endoplasmic reticulum membrane</location>
        <topology evidence="3">Multi-pass membrane protein</topology>
    </subcellularLocation>
    <subcellularLocation>
        <location evidence="2">Peroxisome</location>
    </subcellularLocation>
</comment>
<evidence type="ECO:0000256" key="14">
    <source>
        <dbReference type="ARBA" id="ARBA00023002"/>
    </source>
</evidence>
<keyword evidence="14" id="KW-0560">Oxidoreductase</keyword>
<dbReference type="SUPFAM" id="SSF47203">
    <property type="entry name" value="Acyl-CoA dehydrogenase C-terminal domain-like"/>
    <property type="match status" value="2"/>
</dbReference>
<dbReference type="InterPro" id="IPR036250">
    <property type="entry name" value="AcylCo_DH-like_C"/>
</dbReference>
<evidence type="ECO:0000256" key="8">
    <source>
        <dbReference type="ARBA" id="ARBA00022630"/>
    </source>
</evidence>
<reference evidence="21" key="1">
    <citation type="submission" date="2020-11" db="EMBL/GenBank/DDBJ databases">
        <authorList>
            <person name="Tran Van P."/>
        </authorList>
    </citation>
    <scope>NUCLEOTIDE SEQUENCE</scope>
</reference>
<dbReference type="Gene3D" id="2.40.110.10">
    <property type="entry name" value="Butyryl-CoA Dehydrogenase, subunit A, domain 2"/>
    <property type="match status" value="1"/>
</dbReference>
<dbReference type="InterPro" id="IPR009100">
    <property type="entry name" value="AcylCoA_DH/oxidase_NM_dom_sf"/>
</dbReference>
<keyword evidence="13" id="KW-1133">Transmembrane helix</keyword>
<dbReference type="InterPro" id="IPR046373">
    <property type="entry name" value="Acyl-CoA_Oxase/DH_mid-dom_sf"/>
</dbReference>
<keyword evidence="11" id="KW-0274">FAD</keyword>
<keyword evidence="9" id="KW-0812">Transmembrane</keyword>
<dbReference type="Pfam" id="PF06699">
    <property type="entry name" value="PIG-F"/>
    <property type="match status" value="1"/>
</dbReference>
<keyword evidence="7" id="KW-0337">GPI-anchor biosynthesis</keyword>
<keyword evidence="10" id="KW-0256">Endoplasmic reticulum</keyword>